<dbReference type="EMBL" id="KU963261">
    <property type="protein sequence ID" value="AMS03698.1"/>
    <property type="molecule type" value="Genomic_DNA"/>
</dbReference>
<organism evidence="1 2">
    <name type="scientific">Gordonia phage BetterKatz</name>
    <dbReference type="NCBI Taxonomy" id="1821551"/>
    <lineage>
        <taxon>Viruses</taxon>
        <taxon>Duplodnaviria</taxon>
        <taxon>Heunggongvirae</taxon>
        <taxon>Uroviricota</taxon>
        <taxon>Caudoviricetes</taxon>
        <taxon>Betterkatzvirus</taxon>
        <taxon>Betterkatzvirus betterkatz</taxon>
    </lineage>
</organism>
<dbReference type="Gene3D" id="3.60.21.10">
    <property type="match status" value="1"/>
</dbReference>
<dbReference type="Proteomes" id="UP000203938">
    <property type="component" value="Segment"/>
</dbReference>
<gene>
    <name evidence="1" type="primary">63</name>
    <name evidence="1" type="ORF">SEA_BETTERKATZ_63</name>
</gene>
<sequence length="210" mass="23431">MTRHYIADLHLGHDLVAEHRGFDSTADHDNAVMESLLTLGKGDQLWVLGDICGGSTAGANYALDRLADIDDDVEMFLVAGNHDKCWAGHRDAHRHVDTFLDVFDGVTAFARHRVNVAGKANHVMLSHFPYVGDHTDDDRYVEYRLRDTGRWLLHGHTHAGLSYQPLIHPRQLCVSWDAWGSAVPDYTIGTLIGEMEARALEAEARRSVPV</sequence>
<dbReference type="InterPro" id="IPR029052">
    <property type="entry name" value="Metallo-depent_PP-like"/>
</dbReference>
<dbReference type="KEGG" id="vg:29125628"/>
<evidence type="ECO:0000313" key="1">
    <source>
        <dbReference type="EMBL" id="AMS03698.1"/>
    </source>
</evidence>
<dbReference type="OrthoDB" id="19076at10239"/>
<accession>A0A142KC65</accession>
<dbReference type="SUPFAM" id="SSF56300">
    <property type="entry name" value="Metallo-dependent phosphatases"/>
    <property type="match status" value="1"/>
</dbReference>
<reference evidence="2" key="1">
    <citation type="submission" date="2016-03" db="EMBL/GenBank/DDBJ databases">
        <authorList>
            <person name="Berryman E.N."/>
            <person name="Forrest K.M."/>
            <person name="McHale L."/>
            <person name="Wertz A.T."/>
            <person name="Zhuang Z."/>
            <person name="Kasturiarachi N.S."/>
            <person name="Pressimone C.A."/>
            <person name="Schiebel J.G."/>
            <person name="Furbee E.C."/>
            <person name="Grubb S.R."/>
            <person name="Warner M.H."/>
            <person name="Montgomery M.T."/>
            <person name="Garlena R.A."/>
            <person name="Russell D.A."/>
            <person name="Pope W.H."/>
            <person name="Jacobs-Sera D."/>
            <person name="Hendrix R.W."/>
            <person name="Hatfull G.F."/>
        </authorList>
    </citation>
    <scope>NUCLEOTIDE SEQUENCE [LARGE SCALE GENOMIC DNA]</scope>
</reference>
<evidence type="ECO:0000313" key="2">
    <source>
        <dbReference type="Proteomes" id="UP000203938"/>
    </source>
</evidence>
<protein>
    <submittedName>
        <fullName evidence="1">Metallophosphatase</fullName>
    </submittedName>
</protein>
<name>A0A142KC65_9CAUD</name>
<dbReference type="RefSeq" id="YP_009302820.1">
    <property type="nucleotide sequence ID" value="NC_031247.1"/>
</dbReference>
<proteinExistence type="predicted"/>
<keyword evidence="2" id="KW-1185">Reference proteome</keyword>
<dbReference type="GeneID" id="29125628"/>